<feature type="transmembrane region" description="Helical" evidence="1">
    <location>
        <begin position="254"/>
        <end position="274"/>
    </location>
</feature>
<feature type="transmembrane region" description="Helical" evidence="1">
    <location>
        <begin position="227"/>
        <end position="247"/>
    </location>
</feature>
<feature type="transmembrane region" description="Helical" evidence="1">
    <location>
        <begin position="280"/>
        <end position="297"/>
    </location>
</feature>
<keyword evidence="1" id="KW-0472">Membrane</keyword>
<gene>
    <name evidence="2" type="ORF">A3E36_01995</name>
</gene>
<evidence type="ECO:0000313" key="3">
    <source>
        <dbReference type="Proteomes" id="UP000177941"/>
    </source>
</evidence>
<dbReference type="Proteomes" id="UP000177941">
    <property type="component" value="Unassembled WGS sequence"/>
</dbReference>
<dbReference type="AlphaFoldDB" id="A0A1G1X8S8"/>
<protein>
    <recommendedName>
        <fullName evidence="4">Glycosyltransferase RgtA/B/C/D-like domain-containing protein</fullName>
    </recommendedName>
</protein>
<feature type="transmembrane region" description="Helical" evidence="1">
    <location>
        <begin position="111"/>
        <end position="133"/>
    </location>
</feature>
<dbReference type="EMBL" id="MHHS01000041">
    <property type="protein sequence ID" value="OGY35990.1"/>
    <property type="molecule type" value="Genomic_DNA"/>
</dbReference>
<proteinExistence type="predicted"/>
<reference evidence="2 3" key="1">
    <citation type="journal article" date="2016" name="Nat. Commun.">
        <title>Thousands of microbial genomes shed light on interconnected biogeochemical processes in an aquifer system.</title>
        <authorList>
            <person name="Anantharaman K."/>
            <person name="Brown C.T."/>
            <person name="Hug L.A."/>
            <person name="Sharon I."/>
            <person name="Castelle C.J."/>
            <person name="Probst A.J."/>
            <person name="Thomas B.C."/>
            <person name="Singh A."/>
            <person name="Wilkins M.J."/>
            <person name="Karaoz U."/>
            <person name="Brodie E.L."/>
            <person name="Williams K.H."/>
            <person name="Hubbard S.S."/>
            <person name="Banfield J.F."/>
        </authorList>
    </citation>
    <scope>NUCLEOTIDE SEQUENCE [LARGE SCALE GENOMIC DNA]</scope>
</reference>
<evidence type="ECO:0000313" key="2">
    <source>
        <dbReference type="EMBL" id="OGY35990.1"/>
    </source>
</evidence>
<evidence type="ECO:0000256" key="1">
    <source>
        <dbReference type="SAM" id="Phobius"/>
    </source>
</evidence>
<feature type="transmembrane region" description="Helical" evidence="1">
    <location>
        <begin position="65"/>
        <end position="91"/>
    </location>
</feature>
<keyword evidence="1" id="KW-1133">Transmembrane helix</keyword>
<organism evidence="2 3">
    <name type="scientific">Candidatus Andersenbacteria bacterium RIFCSPHIGHO2_12_FULL_45_11b</name>
    <dbReference type="NCBI Taxonomy" id="1797282"/>
    <lineage>
        <taxon>Bacteria</taxon>
        <taxon>Candidatus Anderseniibacteriota</taxon>
    </lineage>
</organism>
<sequence length="393" mass="44669">MLFAIAKQIFRSSPAALAAVALWAFHSSKLGVIYWWSSIQDIFASLFAMLSIALYLLWRKKKGKAILYVGAAVYLLALLSKEYVIVTPFIIIALEGILRYQGKRKLPHKQAAWALSIYLITAGLFLVVNTAVLGDPTLPEKRAANQTYALTLNPQSIARNTVIYLAASAEHRLWPIGIATRSLEQKLDKTLQLWQAKTAGPYYPGIIVFGIFLASLAIFWRNKRLRALLLFSAFWWTAYMGPILLLANDWKPRWLTLAIFGLAIAIVTILKTIFPKIQHYIFYAICAVLAVYGYQMARDNNLTRFYKEQSAYTQEAYRQLKEQETPNILAKNIILVGITEEQETSLNAYLFRLYAKNPHADIIYKDDLPKQTQEGDIIINMAGIQPYYPESEK</sequence>
<accession>A0A1G1X8S8</accession>
<name>A0A1G1X8S8_9BACT</name>
<comment type="caution">
    <text evidence="2">The sequence shown here is derived from an EMBL/GenBank/DDBJ whole genome shotgun (WGS) entry which is preliminary data.</text>
</comment>
<keyword evidence="1" id="KW-0812">Transmembrane</keyword>
<feature type="transmembrane region" description="Helical" evidence="1">
    <location>
        <begin position="202"/>
        <end position="221"/>
    </location>
</feature>
<evidence type="ECO:0008006" key="4">
    <source>
        <dbReference type="Google" id="ProtNLM"/>
    </source>
</evidence>
<feature type="transmembrane region" description="Helical" evidence="1">
    <location>
        <begin position="34"/>
        <end position="58"/>
    </location>
</feature>